<dbReference type="CDD" id="cd22157">
    <property type="entry name" value="F-box_AtFBW1-like"/>
    <property type="match status" value="1"/>
</dbReference>
<feature type="domain" description="F-box" evidence="1">
    <location>
        <begin position="10"/>
        <end position="50"/>
    </location>
</feature>
<dbReference type="AlphaFoldDB" id="A0A2G2V407"/>
<dbReference type="NCBIfam" id="TIGR01640">
    <property type="entry name" value="F_box_assoc_1"/>
    <property type="match status" value="1"/>
</dbReference>
<dbReference type="InterPro" id="IPR006527">
    <property type="entry name" value="F-box-assoc_dom_typ1"/>
</dbReference>
<dbReference type="OrthoDB" id="1304908at2759"/>
<reference evidence="2 3" key="1">
    <citation type="journal article" date="2017" name="Genome Biol.">
        <title>New reference genome sequences of hot pepper reveal the massive evolution of plant disease-resistance genes by retroduplication.</title>
        <authorList>
            <person name="Kim S."/>
            <person name="Park J."/>
            <person name="Yeom S.I."/>
            <person name="Kim Y.M."/>
            <person name="Seo E."/>
            <person name="Kim K.T."/>
            <person name="Kim M.S."/>
            <person name="Lee J.M."/>
            <person name="Cheong K."/>
            <person name="Shin H.S."/>
            <person name="Kim S.B."/>
            <person name="Han K."/>
            <person name="Lee J."/>
            <person name="Park M."/>
            <person name="Lee H.A."/>
            <person name="Lee H.Y."/>
            <person name="Lee Y."/>
            <person name="Oh S."/>
            <person name="Lee J.H."/>
            <person name="Choi E."/>
            <person name="Choi E."/>
            <person name="Lee S.E."/>
            <person name="Jeon J."/>
            <person name="Kim H."/>
            <person name="Choi G."/>
            <person name="Song H."/>
            <person name="Lee J."/>
            <person name="Lee S.C."/>
            <person name="Kwon J.K."/>
            <person name="Lee H.Y."/>
            <person name="Koo N."/>
            <person name="Hong Y."/>
            <person name="Kim R.W."/>
            <person name="Kang W.H."/>
            <person name="Huh J.H."/>
            <person name="Kang B.C."/>
            <person name="Yang T.J."/>
            <person name="Lee Y.H."/>
            <person name="Bennetzen J.L."/>
            <person name="Choi D."/>
        </authorList>
    </citation>
    <scope>NUCLEOTIDE SEQUENCE [LARGE SCALE GENOMIC DNA]</scope>
    <source>
        <strain evidence="3">cv. PBC81</strain>
    </source>
</reference>
<dbReference type="Pfam" id="PF00646">
    <property type="entry name" value="F-box"/>
    <property type="match status" value="1"/>
</dbReference>
<dbReference type="SUPFAM" id="SSF81383">
    <property type="entry name" value="F-box domain"/>
    <property type="match status" value="1"/>
</dbReference>
<sequence length="375" mass="43159">MATSDNSGAFLEDLANEILLNLPVKSLLRFKCVCKKWCALIEDPKFTIEHLNCSKKKPPQFLIYDYGAPQDAPPVTVIFDNGIPSPSQGDNSQRFGAIKTLLGSVDGLFFLEREIDKGSLCSLWNPATREVRHLPAATIEFQPFDDSGRHFGFGLDPMTKDYKVIYHYLRDECATVYSCSRDSWKIFKHDVNYNYRDCERNVLYNNTYLNGSYYWLLTEDRTWKIISFDFGKEMFVEIKGPPDDYYIDVWSANLILFDDSVAILNFLEGRVIDVWVMIHPGVWNKFVTFNWFEPIEICYESSLILVTKDSRLLSYNVKTKNTKLLEFRLPGTSSTDPEIGGSGIYYYKESLVTIKRQGNCKLDLNDCLTKMVAGY</sequence>
<evidence type="ECO:0000259" key="1">
    <source>
        <dbReference type="SMART" id="SM00256"/>
    </source>
</evidence>
<dbReference type="SMART" id="SM00256">
    <property type="entry name" value="FBOX"/>
    <property type="match status" value="1"/>
</dbReference>
<protein>
    <recommendedName>
        <fullName evidence="1">F-box domain-containing protein</fullName>
    </recommendedName>
</protein>
<reference evidence="3" key="2">
    <citation type="journal article" date="2017" name="J. Anim. Genet.">
        <title>Multiple reference genome sequences of hot pepper reveal the massive evolution of plant disease resistance genes by retroduplication.</title>
        <authorList>
            <person name="Kim S."/>
            <person name="Park J."/>
            <person name="Yeom S.-I."/>
            <person name="Kim Y.-M."/>
            <person name="Seo E."/>
            <person name="Kim K.-T."/>
            <person name="Kim M.-S."/>
            <person name="Lee J.M."/>
            <person name="Cheong K."/>
            <person name="Shin H.-S."/>
            <person name="Kim S.-B."/>
            <person name="Han K."/>
            <person name="Lee J."/>
            <person name="Park M."/>
            <person name="Lee H.-A."/>
            <person name="Lee H.-Y."/>
            <person name="Lee Y."/>
            <person name="Oh S."/>
            <person name="Lee J.H."/>
            <person name="Choi E."/>
            <person name="Choi E."/>
            <person name="Lee S.E."/>
            <person name="Jeon J."/>
            <person name="Kim H."/>
            <person name="Choi G."/>
            <person name="Song H."/>
            <person name="Lee J."/>
            <person name="Lee S.-C."/>
            <person name="Kwon J.-K."/>
            <person name="Lee H.-Y."/>
            <person name="Koo N."/>
            <person name="Hong Y."/>
            <person name="Kim R.W."/>
            <person name="Kang W.-H."/>
            <person name="Huh J.H."/>
            <person name="Kang B.-C."/>
            <person name="Yang T.-J."/>
            <person name="Lee Y.-H."/>
            <person name="Bennetzen J.L."/>
            <person name="Choi D."/>
        </authorList>
    </citation>
    <scope>NUCLEOTIDE SEQUENCE [LARGE SCALE GENOMIC DNA]</scope>
    <source>
        <strain evidence="3">cv. PBC81</strain>
    </source>
</reference>
<organism evidence="2 3">
    <name type="scientific">Capsicum baccatum</name>
    <name type="common">Peruvian pepper</name>
    <dbReference type="NCBI Taxonomy" id="33114"/>
    <lineage>
        <taxon>Eukaryota</taxon>
        <taxon>Viridiplantae</taxon>
        <taxon>Streptophyta</taxon>
        <taxon>Embryophyta</taxon>
        <taxon>Tracheophyta</taxon>
        <taxon>Spermatophyta</taxon>
        <taxon>Magnoliopsida</taxon>
        <taxon>eudicotyledons</taxon>
        <taxon>Gunneridae</taxon>
        <taxon>Pentapetalae</taxon>
        <taxon>asterids</taxon>
        <taxon>lamiids</taxon>
        <taxon>Solanales</taxon>
        <taxon>Solanaceae</taxon>
        <taxon>Solanoideae</taxon>
        <taxon>Capsiceae</taxon>
        <taxon>Capsicum</taxon>
    </lineage>
</organism>
<dbReference type="InterPro" id="IPR001810">
    <property type="entry name" value="F-box_dom"/>
</dbReference>
<gene>
    <name evidence="2" type="ORF">CQW23_32675</name>
</gene>
<comment type="caution">
    <text evidence="2">The sequence shown here is derived from an EMBL/GenBank/DDBJ whole genome shotgun (WGS) entry which is preliminary data.</text>
</comment>
<dbReference type="PANTHER" id="PTHR31672">
    <property type="entry name" value="BNACNNG10540D PROTEIN"/>
    <property type="match status" value="1"/>
</dbReference>
<keyword evidence="3" id="KW-1185">Reference proteome</keyword>
<dbReference type="InterPro" id="IPR036047">
    <property type="entry name" value="F-box-like_dom_sf"/>
</dbReference>
<dbReference type="Gene3D" id="1.20.1280.50">
    <property type="match status" value="1"/>
</dbReference>
<evidence type="ECO:0000313" key="3">
    <source>
        <dbReference type="Proteomes" id="UP000224567"/>
    </source>
</evidence>
<accession>A0A2G2V407</accession>
<dbReference type="InterPro" id="IPR050796">
    <property type="entry name" value="SCF_F-box_component"/>
</dbReference>
<evidence type="ECO:0000313" key="2">
    <source>
        <dbReference type="EMBL" id="PHT27723.1"/>
    </source>
</evidence>
<dbReference type="EMBL" id="MLFT02000325">
    <property type="protein sequence ID" value="PHT27723.1"/>
    <property type="molecule type" value="Genomic_DNA"/>
</dbReference>
<proteinExistence type="predicted"/>
<dbReference type="Proteomes" id="UP000224567">
    <property type="component" value="Unassembled WGS sequence"/>
</dbReference>
<dbReference type="InterPro" id="IPR017451">
    <property type="entry name" value="F-box-assoc_interact_dom"/>
</dbReference>
<dbReference type="PANTHER" id="PTHR31672:SF13">
    <property type="entry name" value="F-BOX PROTEIN CPR30-LIKE"/>
    <property type="match status" value="1"/>
</dbReference>
<name>A0A2G2V407_CAPBA</name>
<dbReference type="Pfam" id="PF07734">
    <property type="entry name" value="FBA_1"/>
    <property type="match status" value="1"/>
</dbReference>
<dbReference type="STRING" id="33114.A0A2G2V407"/>